<dbReference type="RefSeq" id="XP_002840641.1">
    <property type="nucleotide sequence ID" value="XM_002840595.1"/>
</dbReference>
<dbReference type="Proteomes" id="UP000006911">
    <property type="component" value="Unassembled WGS sequence"/>
</dbReference>
<dbReference type="InParanoid" id="D5GJY9"/>
<evidence type="ECO:0000313" key="2">
    <source>
        <dbReference type="Proteomes" id="UP000006911"/>
    </source>
</evidence>
<dbReference type="KEGG" id="tml:GSTUM_00009276001"/>
<proteinExistence type="predicted"/>
<dbReference type="EMBL" id="FN430335">
    <property type="protein sequence ID" value="CAZ84832.1"/>
    <property type="molecule type" value="Genomic_DNA"/>
</dbReference>
<gene>
    <name evidence="1" type="ORF">GSTUM_00009276001</name>
</gene>
<dbReference type="GeneID" id="9186868"/>
<dbReference type="HOGENOM" id="CLU_2924400_0_0_1"/>
<accession>D5GJY9</accession>
<reference evidence="1 2" key="1">
    <citation type="journal article" date="2010" name="Nature">
        <title>Perigord black truffle genome uncovers evolutionary origins and mechanisms of symbiosis.</title>
        <authorList>
            <person name="Martin F."/>
            <person name="Kohler A."/>
            <person name="Murat C."/>
            <person name="Balestrini R."/>
            <person name="Coutinho P.M."/>
            <person name="Jaillon O."/>
            <person name="Montanini B."/>
            <person name="Morin E."/>
            <person name="Noel B."/>
            <person name="Percudani R."/>
            <person name="Porcel B."/>
            <person name="Rubini A."/>
            <person name="Amicucci A."/>
            <person name="Amselem J."/>
            <person name="Anthouard V."/>
            <person name="Arcioni S."/>
            <person name="Artiguenave F."/>
            <person name="Aury J.M."/>
            <person name="Ballario P."/>
            <person name="Bolchi A."/>
            <person name="Brenna A."/>
            <person name="Brun A."/>
            <person name="Buee M."/>
            <person name="Cantarel B."/>
            <person name="Chevalier G."/>
            <person name="Couloux A."/>
            <person name="Da Silva C."/>
            <person name="Denoeud F."/>
            <person name="Duplessis S."/>
            <person name="Ghignone S."/>
            <person name="Hilselberger B."/>
            <person name="Iotti M."/>
            <person name="Marcais B."/>
            <person name="Mello A."/>
            <person name="Miranda M."/>
            <person name="Pacioni G."/>
            <person name="Quesneville H."/>
            <person name="Riccioni C."/>
            <person name="Ruotolo R."/>
            <person name="Splivallo R."/>
            <person name="Stocchi V."/>
            <person name="Tisserant E."/>
            <person name="Viscomi A.R."/>
            <person name="Zambonelli A."/>
            <person name="Zampieri E."/>
            <person name="Henrissat B."/>
            <person name="Lebrun M.H."/>
            <person name="Paolocci F."/>
            <person name="Bonfante P."/>
            <person name="Ottonello S."/>
            <person name="Wincker P."/>
        </authorList>
    </citation>
    <scope>NUCLEOTIDE SEQUENCE [LARGE SCALE GENOMIC DNA]</scope>
    <source>
        <strain evidence="1 2">Mel28</strain>
    </source>
</reference>
<keyword evidence="2" id="KW-1185">Reference proteome</keyword>
<evidence type="ECO:0000313" key="1">
    <source>
        <dbReference type="EMBL" id="CAZ84832.1"/>
    </source>
</evidence>
<organism evidence="1 2">
    <name type="scientific">Tuber melanosporum (strain Mel28)</name>
    <name type="common">Perigord black truffle</name>
    <dbReference type="NCBI Taxonomy" id="656061"/>
    <lineage>
        <taxon>Eukaryota</taxon>
        <taxon>Fungi</taxon>
        <taxon>Dikarya</taxon>
        <taxon>Ascomycota</taxon>
        <taxon>Pezizomycotina</taxon>
        <taxon>Pezizomycetes</taxon>
        <taxon>Pezizales</taxon>
        <taxon>Tuberaceae</taxon>
        <taxon>Tuber</taxon>
    </lineage>
</organism>
<dbReference type="AlphaFoldDB" id="D5GJY9"/>
<protein>
    <submittedName>
        <fullName evidence="1">(Perigord truffle) hypothetical protein</fullName>
    </submittedName>
</protein>
<sequence length="61" mass="7118">MESVRIECASRPTIQVAANSECIAYADKRFRIRPSLKRIEEHQKFEATITHEQSRNWAGQE</sequence>
<name>D5GJY9_TUBMM</name>